<evidence type="ECO:0000256" key="1">
    <source>
        <dbReference type="ARBA" id="ARBA00007257"/>
    </source>
</evidence>
<evidence type="ECO:0000313" key="8">
    <source>
        <dbReference type="Proteomes" id="UP000229095"/>
    </source>
</evidence>
<feature type="domain" description="SpaA-like prealbumin fold" evidence="6">
    <location>
        <begin position="467"/>
        <end position="567"/>
    </location>
</feature>
<evidence type="ECO:0000256" key="4">
    <source>
        <dbReference type="SAM" id="MobiDB-lite"/>
    </source>
</evidence>
<dbReference type="PANTHER" id="PTHR36108">
    <property type="entry name" value="COLOSSIN-B-RELATED"/>
    <property type="match status" value="1"/>
</dbReference>
<dbReference type="Proteomes" id="UP000229095">
    <property type="component" value="Unassembled WGS sequence"/>
</dbReference>
<evidence type="ECO:0000313" key="7">
    <source>
        <dbReference type="EMBL" id="PJM72742.1"/>
    </source>
</evidence>
<evidence type="ECO:0000259" key="6">
    <source>
        <dbReference type="Pfam" id="PF17802"/>
    </source>
</evidence>
<keyword evidence="3" id="KW-0732">Signal</keyword>
<keyword evidence="5" id="KW-0812">Transmembrane</keyword>
<sequence length="644" mass="67764">MNRVTLVGSQVVISGARVQKVDENDSSKGLNGAEFELYTDKDFKHRAQQAKLTAAGKPQFETKDGKSSLKMTDTGTYTSETKDGKDGIIVLDNLLPGTYYLKEVKAPEGYQTESNPRPIEVLVSGEGTNAAKVSGGVGESATVAKDGETVTAVADQFAGATTWASTSLNNVRVTAGTEETSALLKDQQGKDIAGSGVFVKNDDSNGGEGKSVTFTNATAPKSTTLLGSSSDTVKVTTTDMDKASSSENVADLAAAQTKVNDLIANNKLDASNALIAVDTGVKVYHKAIPVTVQTTITNKKSAKPQPVNVTLQARKHFTSNGKDQQITAGRFAFDLTPKQNDNAQLLSKSTLTAKVGADGKATWTLPQITSDIYEKATKNASGVASFNFTATEQKGDDKNITYSDAKIPVRIDVSNVSPADNNGNAGLKTEVFVDGTSKGSATSGKDAIDLHITNSGVEFTNVLKPSFEFTKANGSDHAQHLQGAGFTLYRCNAADKPCDVRELVDWQGRSNIGADKAWSEFGAQTSDADGRVRFSSLDDGEYRLVETKAPNGFTLPSGQWKVTVKNGVVSMPEAIADKEGNEPAGFGTPTGGGLELYNYKPLNVPSTGGRGLVLFASLGGGLLLAGATVVLIDSRRRKARAVTA</sequence>
<feature type="compositionally biased region" description="Polar residues" evidence="4">
    <location>
        <begin position="69"/>
        <end position="78"/>
    </location>
</feature>
<reference evidence="7 8" key="1">
    <citation type="submission" date="2017-10" db="EMBL/GenBank/DDBJ databases">
        <title>Draft genome sequences of strains TRE 1, TRE 9, TRE H and TRI 7, isolated from tamarins, belonging to four potential novel Bifidobacterium species.</title>
        <authorList>
            <person name="Mattarelli P."/>
            <person name="Modesto M."/>
            <person name="Puglisi E."/>
            <person name="Morelli L."/>
            <person name="Spezio C."/>
            <person name="Bonetti A."/>
            <person name="Sandri C."/>
        </authorList>
    </citation>
    <scope>NUCLEOTIDE SEQUENCE [LARGE SCALE GENOMIC DNA]</scope>
    <source>
        <strain evidence="8">TRE1</strain>
    </source>
</reference>
<evidence type="ECO:0000256" key="5">
    <source>
        <dbReference type="SAM" id="Phobius"/>
    </source>
</evidence>
<dbReference type="Gene3D" id="2.60.40.10">
    <property type="entry name" value="Immunoglobulins"/>
    <property type="match status" value="2"/>
</dbReference>
<comment type="caution">
    <text evidence="7">The sequence shown here is derived from an EMBL/GenBank/DDBJ whole genome shotgun (WGS) entry which is preliminary data.</text>
</comment>
<dbReference type="Pfam" id="PF17802">
    <property type="entry name" value="SpaA"/>
    <property type="match status" value="2"/>
</dbReference>
<dbReference type="Gene3D" id="2.60.40.3050">
    <property type="match status" value="1"/>
</dbReference>
<feature type="transmembrane region" description="Helical" evidence="5">
    <location>
        <begin position="612"/>
        <end position="632"/>
    </location>
</feature>
<evidence type="ECO:0000256" key="3">
    <source>
        <dbReference type="ARBA" id="ARBA00022729"/>
    </source>
</evidence>
<protein>
    <recommendedName>
        <fullName evidence="6">SpaA-like prealbumin fold domain-containing protein</fullName>
    </recommendedName>
</protein>
<dbReference type="InterPro" id="IPR041033">
    <property type="entry name" value="SpaA_PFL_dom_1"/>
</dbReference>
<dbReference type="PANTHER" id="PTHR36108:SF13">
    <property type="entry name" value="COLOSSIN-B-RELATED"/>
    <property type="match status" value="1"/>
</dbReference>
<dbReference type="InterPro" id="IPR013783">
    <property type="entry name" value="Ig-like_fold"/>
</dbReference>
<dbReference type="InterPro" id="IPR038174">
    <property type="entry name" value="Strep_pil_link_sf"/>
</dbReference>
<comment type="similarity">
    <text evidence="1">Belongs to the serine-aspartate repeat-containing protein (SDr) family.</text>
</comment>
<gene>
    <name evidence="7" type="ORF">CS006_09285</name>
</gene>
<feature type="domain" description="SpaA-like prealbumin fold" evidence="6">
    <location>
        <begin position="17"/>
        <end position="127"/>
    </location>
</feature>
<proteinExistence type="inferred from homology"/>
<keyword evidence="5" id="KW-1133">Transmembrane helix</keyword>
<keyword evidence="8" id="KW-1185">Reference proteome</keyword>
<accession>A0A2M9H7F5</accession>
<evidence type="ECO:0000256" key="2">
    <source>
        <dbReference type="ARBA" id="ARBA00022525"/>
    </source>
</evidence>
<dbReference type="EMBL" id="PEBI01000004">
    <property type="protein sequence ID" value="PJM72742.1"/>
    <property type="molecule type" value="Genomic_DNA"/>
</dbReference>
<organism evidence="7 8">
    <name type="scientific">Bifidobacterium primatium</name>
    <dbReference type="NCBI Taxonomy" id="2045438"/>
    <lineage>
        <taxon>Bacteria</taxon>
        <taxon>Bacillati</taxon>
        <taxon>Actinomycetota</taxon>
        <taxon>Actinomycetes</taxon>
        <taxon>Bifidobacteriales</taxon>
        <taxon>Bifidobacteriaceae</taxon>
        <taxon>Bifidobacterium</taxon>
    </lineage>
</organism>
<keyword evidence="2" id="KW-0964">Secreted</keyword>
<dbReference type="GO" id="GO:0005975">
    <property type="term" value="P:carbohydrate metabolic process"/>
    <property type="evidence" value="ECO:0007669"/>
    <property type="project" value="UniProtKB-ARBA"/>
</dbReference>
<feature type="region of interest" description="Disordered" evidence="4">
    <location>
        <begin position="53"/>
        <end position="78"/>
    </location>
</feature>
<dbReference type="OrthoDB" id="3263741at2"/>
<name>A0A2M9H7F5_9BIFI</name>
<dbReference type="AlphaFoldDB" id="A0A2M9H7F5"/>
<keyword evidence="5" id="KW-0472">Membrane</keyword>